<comment type="caution">
    <text evidence="5">The sequence shown here is derived from an EMBL/GenBank/DDBJ whole genome shotgun (WGS) entry which is preliminary data.</text>
</comment>
<dbReference type="EMBL" id="SNYW01000009">
    <property type="protein sequence ID" value="TDQ81520.1"/>
    <property type="molecule type" value="Genomic_DNA"/>
</dbReference>
<dbReference type="Pfam" id="PF00491">
    <property type="entry name" value="Arginase"/>
    <property type="match status" value="1"/>
</dbReference>
<dbReference type="CDD" id="cd09999">
    <property type="entry name" value="Arginase-like_1"/>
    <property type="match status" value="1"/>
</dbReference>
<keyword evidence="3" id="KW-0464">Manganese</keyword>
<proteinExistence type="inferred from homology"/>
<dbReference type="PRINTS" id="PR00116">
    <property type="entry name" value="ARGINASE"/>
</dbReference>
<evidence type="ECO:0000256" key="2">
    <source>
        <dbReference type="ARBA" id="ARBA00022801"/>
    </source>
</evidence>
<reference evidence="5 6" key="1">
    <citation type="submission" date="2019-03" db="EMBL/GenBank/DDBJ databases">
        <title>Genomic Encyclopedia of Type Strains, Phase III (KMG-III): the genomes of soil and plant-associated and newly described type strains.</title>
        <authorList>
            <person name="Whitman W."/>
        </authorList>
    </citation>
    <scope>NUCLEOTIDE SEQUENCE [LARGE SCALE GENOMIC DNA]</scope>
    <source>
        <strain evidence="5 6">CGMCC 1.7660</strain>
    </source>
</reference>
<dbReference type="Gene3D" id="3.40.800.10">
    <property type="entry name" value="Ureohydrolase domain"/>
    <property type="match status" value="1"/>
</dbReference>
<evidence type="ECO:0000256" key="1">
    <source>
        <dbReference type="ARBA" id="ARBA00022723"/>
    </source>
</evidence>
<dbReference type="SUPFAM" id="SSF52768">
    <property type="entry name" value="Arginase/deacetylase"/>
    <property type="match status" value="1"/>
</dbReference>
<dbReference type="AlphaFoldDB" id="A0A4R6WQI8"/>
<dbReference type="GO" id="GO:0030145">
    <property type="term" value="F:manganese ion binding"/>
    <property type="evidence" value="ECO:0007669"/>
    <property type="project" value="TreeGrafter"/>
</dbReference>
<keyword evidence="1" id="KW-0479">Metal-binding</keyword>
<organism evidence="5 6">
    <name type="scientific">Dongia mobilis</name>
    <dbReference type="NCBI Taxonomy" id="578943"/>
    <lineage>
        <taxon>Bacteria</taxon>
        <taxon>Pseudomonadati</taxon>
        <taxon>Pseudomonadota</taxon>
        <taxon>Alphaproteobacteria</taxon>
        <taxon>Rhodospirillales</taxon>
        <taxon>Dongiaceae</taxon>
        <taxon>Dongia</taxon>
    </lineage>
</organism>
<accession>A0A4R6WQI8</accession>
<dbReference type="InterPro" id="IPR023696">
    <property type="entry name" value="Ureohydrolase_dom_sf"/>
</dbReference>
<dbReference type="PIRSF" id="PIRSF036979">
    <property type="entry name" value="Arginase"/>
    <property type="match status" value="1"/>
</dbReference>
<dbReference type="PANTHER" id="PTHR43782:SF3">
    <property type="entry name" value="ARGINASE"/>
    <property type="match status" value="1"/>
</dbReference>
<name>A0A4R6WQI8_9PROT</name>
<dbReference type="Proteomes" id="UP000295783">
    <property type="component" value="Unassembled WGS sequence"/>
</dbReference>
<evidence type="ECO:0000313" key="5">
    <source>
        <dbReference type="EMBL" id="TDQ81520.1"/>
    </source>
</evidence>
<protein>
    <submittedName>
        <fullName evidence="5">Arginase</fullName>
    </submittedName>
</protein>
<dbReference type="PROSITE" id="PS51409">
    <property type="entry name" value="ARGINASE_2"/>
    <property type="match status" value="1"/>
</dbReference>
<sequence>MTSDLFLQHLPFNLLGAPIDSVGGAGGTEFSPGVLRMAADWGHVAETDRGDIGQQIRNRERDQASGLIGSRDVAEVTIELRRSVAAILHDGRRPILLGGCCTQVVGAMAGVRDAFGQAGIAYLDGHLDLYDGVTSPKGEAADMPLATLLGRGPEVWMAAAGGASVQPADVALIGPRDLEDAAGIGSLLPRDFSPALAFWQVDDVVRQGAAHVAQQACSKFAGQGIPFWLAIDVDVLDPATFSATDYLQQGGLSWADFTMLVKGLAASPGLIGLSVACYNPEKDHDHAAGRRLATLLVDALQGAAT</sequence>
<dbReference type="GO" id="GO:0004053">
    <property type="term" value="F:arginase activity"/>
    <property type="evidence" value="ECO:0007669"/>
    <property type="project" value="TreeGrafter"/>
</dbReference>
<gene>
    <name evidence="5" type="ORF">A8950_2589</name>
</gene>
<evidence type="ECO:0000313" key="6">
    <source>
        <dbReference type="Proteomes" id="UP000295783"/>
    </source>
</evidence>
<evidence type="ECO:0000256" key="4">
    <source>
        <dbReference type="PROSITE-ProRule" id="PRU00742"/>
    </source>
</evidence>
<dbReference type="PANTHER" id="PTHR43782">
    <property type="entry name" value="ARGINASE"/>
    <property type="match status" value="1"/>
</dbReference>
<evidence type="ECO:0000256" key="3">
    <source>
        <dbReference type="ARBA" id="ARBA00023211"/>
    </source>
</evidence>
<keyword evidence="6" id="KW-1185">Reference proteome</keyword>
<dbReference type="InterPro" id="IPR006035">
    <property type="entry name" value="Ureohydrolase"/>
</dbReference>
<dbReference type="GO" id="GO:0005737">
    <property type="term" value="C:cytoplasm"/>
    <property type="evidence" value="ECO:0007669"/>
    <property type="project" value="TreeGrafter"/>
</dbReference>
<keyword evidence="2" id="KW-0378">Hydrolase</keyword>
<comment type="similarity">
    <text evidence="4">Belongs to the arginase family.</text>
</comment>
<dbReference type="RefSeq" id="WP_166645154.1">
    <property type="nucleotide sequence ID" value="NZ_SNYW01000009.1"/>
</dbReference>